<feature type="compositionally biased region" description="Basic and acidic residues" evidence="1">
    <location>
        <begin position="52"/>
        <end position="68"/>
    </location>
</feature>
<dbReference type="Proteomes" id="UP000317835">
    <property type="component" value="Chromosome"/>
</dbReference>
<dbReference type="InterPro" id="IPR013406">
    <property type="entry name" value="CHP02574_addiction_mod"/>
</dbReference>
<protein>
    <submittedName>
        <fullName evidence="2">Addiction module component</fullName>
    </submittedName>
</protein>
<dbReference type="Pfam" id="PF09720">
    <property type="entry name" value="Unstab_antitox"/>
    <property type="match status" value="1"/>
</dbReference>
<proteinExistence type="predicted"/>
<sequence length="75" mass="8718">MDLRTVLSAVESWSAEDRLRLIEEVWESLEADPQGTTLTESQTQDLQRRLDAYRDDPKAGSPWREVKDRLRRSGT</sequence>
<reference evidence="2 3" key="1">
    <citation type="submission" date="2019-02" db="EMBL/GenBank/DDBJ databases">
        <title>Deep-cultivation of Planctomycetes and their phenomic and genomic characterization uncovers novel biology.</title>
        <authorList>
            <person name="Wiegand S."/>
            <person name="Jogler M."/>
            <person name="Boedeker C."/>
            <person name="Pinto D."/>
            <person name="Vollmers J."/>
            <person name="Rivas-Marin E."/>
            <person name="Kohn T."/>
            <person name="Peeters S.H."/>
            <person name="Heuer A."/>
            <person name="Rast P."/>
            <person name="Oberbeckmann S."/>
            <person name="Bunk B."/>
            <person name="Jeske O."/>
            <person name="Meyerdierks A."/>
            <person name="Storesund J.E."/>
            <person name="Kallscheuer N."/>
            <person name="Luecker S."/>
            <person name="Lage O.M."/>
            <person name="Pohl T."/>
            <person name="Merkel B.J."/>
            <person name="Hornburger P."/>
            <person name="Mueller R.-W."/>
            <person name="Bruemmer F."/>
            <person name="Labrenz M."/>
            <person name="Spormann A.M."/>
            <person name="Op den Camp H."/>
            <person name="Overmann J."/>
            <person name="Amann R."/>
            <person name="Jetten M.S.M."/>
            <person name="Mascher T."/>
            <person name="Medema M.H."/>
            <person name="Devos D.P."/>
            <person name="Kaster A.-K."/>
            <person name="Ovreas L."/>
            <person name="Rohde M."/>
            <person name="Galperin M.Y."/>
            <person name="Jogler C."/>
        </authorList>
    </citation>
    <scope>NUCLEOTIDE SEQUENCE [LARGE SCALE GENOMIC DNA]</scope>
    <source>
        <strain evidence="2 3">ElP</strain>
    </source>
</reference>
<dbReference type="RefSeq" id="WP_197446904.1">
    <property type="nucleotide sequence ID" value="NZ_CP036426.1"/>
</dbReference>
<dbReference type="NCBIfam" id="TIGR02574">
    <property type="entry name" value="stabl_TIGR02574"/>
    <property type="match status" value="1"/>
</dbReference>
<feature type="region of interest" description="Disordered" evidence="1">
    <location>
        <begin position="52"/>
        <end position="75"/>
    </location>
</feature>
<evidence type="ECO:0000313" key="2">
    <source>
        <dbReference type="EMBL" id="QDV34463.1"/>
    </source>
</evidence>
<keyword evidence="3" id="KW-1185">Reference proteome</keyword>
<evidence type="ECO:0000256" key="1">
    <source>
        <dbReference type="SAM" id="MobiDB-lite"/>
    </source>
</evidence>
<dbReference type="KEGG" id="tpla:ElP_23520"/>
<dbReference type="EMBL" id="CP036426">
    <property type="protein sequence ID" value="QDV34463.1"/>
    <property type="molecule type" value="Genomic_DNA"/>
</dbReference>
<accession>A0A518H0W3</accession>
<organism evidence="2 3">
    <name type="scientific">Tautonia plasticadhaerens</name>
    <dbReference type="NCBI Taxonomy" id="2527974"/>
    <lineage>
        <taxon>Bacteria</taxon>
        <taxon>Pseudomonadati</taxon>
        <taxon>Planctomycetota</taxon>
        <taxon>Planctomycetia</taxon>
        <taxon>Isosphaerales</taxon>
        <taxon>Isosphaeraceae</taxon>
        <taxon>Tautonia</taxon>
    </lineage>
</organism>
<dbReference type="AlphaFoldDB" id="A0A518H0W3"/>
<name>A0A518H0W3_9BACT</name>
<evidence type="ECO:0000313" key="3">
    <source>
        <dbReference type="Proteomes" id="UP000317835"/>
    </source>
</evidence>
<gene>
    <name evidence="2" type="ORF">ElP_23520</name>
</gene>